<dbReference type="PANTHER" id="PTHR16049">
    <property type="entry name" value="IQ DOMAIN-CONTAINING PROTEIN C"/>
    <property type="match status" value="1"/>
</dbReference>
<feature type="compositionally biased region" description="Basic residues" evidence="1">
    <location>
        <begin position="46"/>
        <end position="59"/>
    </location>
</feature>
<accession>A0AAQ4RGQ4</accession>
<dbReference type="Ensembl" id="ENSGACT00000075385.1">
    <property type="protein sequence ID" value="ENSGACP00000061827.1"/>
    <property type="gene ID" value="ENSGACG00000035282.1"/>
</dbReference>
<dbReference type="Proteomes" id="UP000007635">
    <property type="component" value="Chromosome XV"/>
</dbReference>
<feature type="compositionally biased region" description="Pro residues" evidence="1">
    <location>
        <begin position="138"/>
        <end position="157"/>
    </location>
</feature>
<proteinExistence type="predicted"/>
<dbReference type="AlphaFoldDB" id="A0AAQ4RGQ4"/>
<reference evidence="2" key="2">
    <citation type="submission" date="2025-08" db="UniProtKB">
        <authorList>
            <consortium name="Ensembl"/>
        </authorList>
    </citation>
    <scope>IDENTIFICATION</scope>
</reference>
<evidence type="ECO:0008006" key="4">
    <source>
        <dbReference type="Google" id="ProtNLM"/>
    </source>
</evidence>
<evidence type="ECO:0000313" key="3">
    <source>
        <dbReference type="Proteomes" id="UP000007635"/>
    </source>
</evidence>
<evidence type="ECO:0000256" key="1">
    <source>
        <dbReference type="SAM" id="MobiDB-lite"/>
    </source>
</evidence>
<reference evidence="2" key="3">
    <citation type="submission" date="2025-09" db="UniProtKB">
        <authorList>
            <consortium name="Ensembl"/>
        </authorList>
    </citation>
    <scope>IDENTIFICATION</scope>
</reference>
<feature type="compositionally biased region" description="Basic and acidic residues" evidence="1">
    <location>
        <begin position="203"/>
        <end position="212"/>
    </location>
</feature>
<name>A0AAQ4RGQ4_GASAC</name>
<feature type="compositionally biased region" description="Basic and acidic residues" evidence="1">
    <location>
        <begin position="160"/>
        <end position="176"/>
    </location>
</feature>
<evidence type="ECO:0000313" key="2">
    <source>
        <dbReference type="Ensembl" id="ENSGACP00000061827.1"/>
    </source>
</evidence>
<feature type="region of interest" description="Disordered" evidence="1">
    <location>
        <begin position="114"/>
        <end position="222"/>
    </location>
</feature>
<protein>
    <recommendedName>
        <fullName evidence="4">IQ motif containing C</fullName>
    </recommendedName>
</protein>
<reference evidence="2 3" key="1">
    <citation type="journal article" date="2021" name="G3 (Bethesda)">
        <title>Improved contiguity of the threespine stickleback genome using long-read sequencing.</title>
        <authorList>
            <person name="Nath S."/>
            <person name="Shaw D.E."/>
            <person name="White M.A."/>
        </authorList>
    </citation>
    <scope>NUCLEOTIDE SEQUENCE [LARGE SCALE GENOMIC DNA]</scope>
    <source>
        <strain evidence="2 3">Lake Benthic</strain>
    </source>
</reference>
<feature type="region of interest" description="Disordered" evidence="1">
    <location>
        <begin position="20"/>
        <end position="62"/>
    </location>
</feature>
<feature type="compositionally biased region" description="Basic and acidic residues" evidence="1">
    <location>
        <begin position="23"/>
        <end position="45"/>
    </location>
</feature>
<dbReference type="GeneTree" id="ENSGT00990000210961"/>
<dbReference type="InterPro" id="IPR042506">
    <property type="entry name" value="IQCC"/>
</dbReference>
<keyword evidence="3" id="KW-1185">Reference proteome</keyword>
<organism evidence="2 3">
    <name type="scientific">Gasterosteus aculeatus aculeatus</name>
    <name type="common">three-spined stickleback</name>
    <dbReference type="NCBI Taxonomy" id="481459"/>
    <lineage>
        <taxon>Eukaryota</taxon>
        <taxon>Metazoa</taxon>
        <taxon>Chordata</taxon>
        <taxon>Craniata</taxon>
        <taxon>Vertebrata</taxon>
        <taxon>Euteleostomi</taxon>
        <taxon>Actinopterygii</taxon>
        <taxon>Neopterygii</taxon>
        <taxon>Teleostei</taxon>
        <taxon>Neoteleostei</taxon>
        <taxon>Acanthomorphata</taxon>
        <taxon>Eupercaria</taxon>
        <taxon>Perciformes</taxon>
        <taxon>Cottioidei</taxon>
        <taxon>Gasterosteales</taxon>
        <taxon>Gasterosteidae</taxon>
        <taxon>Gasterosteus</taxon>
    </lineage>
</organism>
<sequence length="284" mass="31763">MQGRTTRCFQDQSIRLVLTDPVRSTRPEEAEKKDSSWEENGDHKVAARRKSKQRKSHSVHKLDRWHEASARGFLVRNQVRRGREDFEDIVKEIDGGLAHLVWKEMVIPIPHFTDTDRPFLRPSNSAGKFSNPRLAPCAGPPPSSPPATPSPLPPSPAPLSEERGGRRVEAERDDSQTRPGQAFVPRRCIQSSSVTVGGGSQKDGAEVEKDGGDSITVQSRLQLDRSQKAPRLLCLAKEVPCTPEGLRLHRNTLTMELVWLQQAIDSRKKYLSLKDRLSVTTEAT</sequence>
<dbReference type="PANTHER" id="PTHR16049:SF8">
    <property type="entry name" value="IQ DOMAIN-CONTAINING PROTEIN C"/>
    <property type="match status" value="1"/>
</dbReference>